<dbReference type="RefSeq" id="WP_380568173.1">
    <property type="nucleotide sequence ID" value="NZ_JBEUKS010000015.1"/>
</dbReference>
<evidence type="ECO:0000313" key="2">
    <source>
        <dbReference type="Proteomes" id="UP001592581"/>
    </source>
</evidence>
<organism evidence="1 2">
    <name type="scientific">Streptacidiphilus jeojiensis</name>
    <dbReference type="NCBI Taxonomy" id="3229225"/>
    <lineage>
        <taxon>Bacteria</taxon>
        <taxon>Bacillati</taxon>
        <taxon>Actinomycetota</taxon>
        <taxon>Actinomycetes</taxon>
        <taxon>Kitasatosporales</taxon>
        <taxon>Streptomycetaceae</taxon>
        <taxon>Streptacidiphilus</taxon>
    </lineage>
</organism>
<comment type="caution">
    <text evidence="1">The sequence shown here is derived from an EMBL/GenBank/DDBJ whole genome shotgun (WGS) entry which is preliminary data.</text>
</comment>
<sequence length="153" mass="16410">MAVQRLLKSPLLTVAELVAELQGRARILGLVRAVFDGSYRTLRPATARMVRLLGTAPGSDLSTGAITALWSGHLLAPGRPDRYMVHDLLQAYAAEIAASELYQEESDAGLDRLGRWYARTAGLPFGRRGPAVVRRRGGEPVGYGRGALLSAVA</sequence>
<accession>A0ABV6XY02</accession>
<evidence type="ECO:0000313" key="1">
    <source>
        <dbReference type="EMBL" id="MFC1443120.1"/>
    </source>
</evidence>
<keyword evidence="2" id="KW-1185">Reference proteome</keyword>
<name>A0ABV6XY02_9ACTN</name>
<gene>
    <name evidence="1" type="ORF">ABUW04_33265</name>
</gene>
<proteinExistence type="predicted"/>
<reference evidence="1 2" key="1">
    <citation type="submission" date="2024-06" db="EMBL/GenBank/DDBJ databases">
        <authorList>
            <person name="Lee S.D."/>
        </authorList>
    </citation>
    <scope>NUCLEOTIDE SEQUENCE [LARGE SCALE GENOMIC DNA]</scope>
    <source>
        <strain evidence="1 2">N1-10</strain>
    </source>
</reference>
<dbReference type="EMBL" id="JBEUKS010000015">
    <property type="protein sequence ID" value="MFC1443120.1"/>
    <property type="molecule type" value="Genomic_DNA"/>
</dbReference>
<protein>
    <submittedName>
        <fullName evidence="1">Uncharacterized protein</fullName>
    </submittedName>
</protein>
<dbReference type="Proteomes" id="UP001592581">
    <property type="component" value="Unassembled WGS sequence"/>
</dbReference>